<reference evidence="1" key="2">
    <citation type="journal article" date="2015" name="Fish Shellfish Immunol.">
        <title>Early steps in the European eel (Anguilla anguilla)-Vibrio vulnificus interaction in the gills: Role of the RtxA13 toxin.</title>
        <authorList>
            <person name="Callol A."/>
            <person name="Pajuelo D."/>
            <person name="Ebbesson L."/>
            <person name="Teles M."/>
            <person name="MacKenzie S."/>
            <person name="Amaro C."/>
        </authorList>
    </citation>
    <scope>NUCLEOTIDE SEQUENCE</scope>
</reference>
<proteinExistence type="predicted"/>
<protein>
    <submittedName>
        <fullName evidence="1">Uncharacterized protein</fullName>
    </submittedName>
</protein>
<dbReference type="AlphaFoldDB" id="A0A0E9UHI6"/>
<sequence>MWKTQACEKCFPVAVRTSHQKKNPKYYEIQPLRSVFIKAAVSVISYSQCEGGIHSV</sequence>
<dbReference type="EMBL" id="GBXM01043355">
    <property type="protein sequence ID" value="JAH65222.1"/>
    <property type="molecule type" value="Transcribed_RNA"/>
</dbReference>
<organism evidence="1">
    <name type="scientific">Anguilla anguilla</name>
    <name type="common">European freshwater eel</name>
    <name type="synonym">Muraena anguilla</name>
    <dbReference type="NCBI Taxonomy" id="7936"/>
    <lineage>
        <taxon>Eukaryota</taxon>
        <taxon>Metazoa</taxon>
        <taxon>Chordata</taxon>
        <taxon>Craniata</taxon>
        <taxon>Vertebrata</taxon>
        <taxon>Euteleostomi</taxon>
        <taxon>Actinopterygii</taxon>
        <taxon>Neopterygii</taxon>
        <taxon>Teleostei</taxon>
        <taxon>Anguilliformes</taxon>
        <taxon>Anguillidae</taxon>
        <taxon>Anguilla</taxon>
    </lineage>
</organism>
<reference evidence="1" key="1">
    <citation type="submission" date="2014-11" db="EMBL/GenBank/DDBJ databases">
        <authorList>
            <person name="Amaro Gonzalez C."/>
        </authorList>
    </citation>
    <scope>NUCLEOTIDE SEQUENCE</scope>
</reference>
<evidence type="ECO:0000313" key="1">
    <source>
        <dbReference type="EMBL" id="JAH65222.1"/>
    </source>
</evidence>
<name>A0A0E9UHI6_ANGAN</name>
<accession>A0A0E9UHI6</accession>